<dbReference type="Proteomes" id="UP000766595">
    <property type="component" value="Unassembled WGS sequence"/>
</dbReference>
<feature type="domain" description="HTH gntR-type" evidence="4">
    <location>
        <begin position="49"/>
        <end position="116"/>
    </location>
</feature>
<name>A0A947DAA8_9HYPH</name>
<dbReference type="PANTHER" id="PTHR43537:SF50">
    <property type="entry name" value="TRANSCRIPTIONAL REGULATORY PROTEIN"/>
    <property type="match status" value="1"/>
</dbReference>
<dbReference type="SMART" id="SM00345">
    <property type="entry name" value="HTH_GNTR"/>
    <property type="match status" value="1"/>
</dbReference>
<sequence length="270" mass="29820">MTRSPDMPKAVIEAAPAAIPAAAVPVAAGAASEPRPDRAAPVAAALDPQPLPRRIASQLRDLIIHDMIKPGERIVEQTLSDELGVSRTPLREALKILALEGLVRVYPNKRTLVADPSPAEIKNMLRVYATLEGLAGEMACENRDDADVLALRGYQERMIAARAEGDRIGYFRENQAFHLRIARATRNDTLIELHKTLNLRLHRIRFLGIMRQSDWSSVSAQHAAIIDALEARDGQLLKRLLIDHLDAAWVRAEQSAQAARFRSRSDTDDA</sequence>
<dbReference type="RefSeq" id="WP_261968633.1">
    <property type="nucleotide sequence ID" value="NZ_JAHHZF010000005.1"/>
</dbReference>
<dbReference type="EMBL" id="JAHHZF010000005">
    <property type="protein sequence ID" value="MBT9290009.1"/>
    <property type="molecule type" value="Genomic_DNA"/>
</dbReference>
<dbReference type="PANTHER" id="PTHR43537">
    <property type="entry name" value="TRANSCRIPTIONAL REGULATOR, GNTR FAMILY"/>
    <property type="match status" value="1"/>
</dbReference>
<evidence type="ECO:0000256" key="1">
    <source>
        <dbReference type="ARBA" id="ARBA00023015"/>
    </source>
</evidence>
<dbReference type="InterPro" id="IPR000524">
    <property type="entry name" value="Tscrpt_reg_HTH_GntR"/>
</dbReference>
<keyword evidence="3" id="KW-0804">Transcription</keyword>
<keyword evidence="2" id="KW-0238">DNA-binding</keyword>
<dbReference type="SUPFAM" id="SSF48008">
    <property type="entry name" value="GntR ligand-binding domain-like"/>
    <property type="match status" value="1"/>
</dbReference>
<evidence type="ECO:0000313" key="5">
    <source>
        <dbReference type="EMBL" id="MBT9290009.1"/>
    </source>
</evidence>
<dbReference type="Gene3D" id="1.20.120.530">
    <property type="entry name" value="GntR ligand-binding domain-like"/>
    <property type="match status" value="1"/>
</dbReference>
<accession>A0A947DAA8</accession>
<dbReference type="SMART" id="SM00895">
    <property type="entry name" value="FCD"/>
    <property type="match status" value="1"/>
</dbReference>
<dbReference type="AlphaFoldDB" id="A0A947DAA8"/>
<evidence type="ECO:0000259" key="4">
    <source>
        <dbReference type="PROSITE" id="PS50949"/>
    </source>
</evidence>
<dbReference type="PROSITE" id="PS50949">
    <property type="entry name" value="HTH_GNTR"/>
    <property type="match status" value="1"/>
</dbReference>
<keyword evidence="6" id="KW-1185">Reference proteome</keyword>
<organism evidence="5 6">
    <name type="scientific">Prosthecodimorpha staleyi</name>
    <dbReference type="NCBI Taxonomy" id="2840188"/>
    <lineage>
        <taxon>Bacteria</taxon>
        <taxon>Pseudomonadati</taxon>
        <taxon>Pseudomonadota</taxon>
        <taxon>Alphaproteobacteria</taxon>
        <taxon>Hyphomicrobiales</taxon>
        <taxon>Ancalomicrobiaceae</taxon>
        <taxon>Prosthecodimorpha</taxon>
    </lineage>
</organism>
<dbReference type="SUPFAM" id="SSF46785">
    <property type="entry name" value="Winged helix' DNA-binding domain"/>
    <property type="match status" value="1"/>
</dbReference>
<dbReference type="Gene3D" id="1.10.10.10">
    <property type="entry name" value="Winged helix-like DNA-binding domain superfamily/Winged helix DNA-binding domain"/>
    <property type="match status" value="1"/>
</dbReference>
<comment type="caution">
    <text evidence="5">The sequence shown here is derived from an EMBL/GenBank/DDBJ whole genome shotgun (WGS) entry which is preliminary data.</text>
</comment>
<dbReference type="GO" id="GO:0003700">
    <property type="term" value="F:DNA-binding transcription factor activity"/>
    <property type="evidence" value="ECO:0007669"/>
    <property type="project" value="InterPro"/>
</dbReference>
<dbReference type="InterPro" id="IPR011711">
    <property type="entry name" value="GntR_C"/>
</dbReference>
<evidence type="ECO:0000256" key="2">
    <source>
        <dbReference type="ARBA" id="ARBA00023125"/>
    </source>
</evidence>
<dbReference type="GO" id="GO:0003677">
    <property type="term" value="F:DNA binding"/>
    <property type="evidence" value="ECO:0007669"/>
    <property type="project" value="UniProtKB-KW"/>
</dbReference>
<dbReference type="InterPro" id="IPR036388">
    <property type="entry name" value="WH-like_DNA-bd_sf"/>
</dbReference>
<evidence type="ECO:0000313" key="6">
    <source>
        <dbReference type="Proteomes" id="UP000766595"/>
    </source>
</evidence>
<evidence type="ECO:0000256" key="3">
    <source>
        <dbReference type="ARBA" id="ARBA00023163"/>
    </source>
</evidence>
<dbReference type="InterPro" id="IPR036390">
    <property type="entry name" value="WH_DNA-bd_sf"/>
</dbReference>
<dbReference type="PRINTS" id="PR00035">
    <property type="entry name" value="HTHGNTR"/>
</dbReference>
<dbReference type="Pfam" id="PF07729">
    <property type="entry name" value="FCD"/>
    <property type="match status" value="1"/>
</dbReference>
<proteinExistence type="predicted"/>
<gene>
    <name evidence="5" type="ORF">KL771_11105</name>
</gene>
<reference evidence="5 6" key="1">
    <citation type="submission" date="2021-06" db="EMBL/GenBank/DDBJ databases">
        <authorList>
            <person name="Grouzdev D.S."/>
            <person name="Koziaeva V."/>
        </authorList>
    </citation>
    <scope>NUCLEOTIDE SEQUENCE [LARGE SCALE GENOMIC DNA]</scope>
    <source>
        <strain evidence="5 6">22</strain>
    </source>
</reference>
<dbReference type="InterPro" id="IPR008920">
    <property type="entry name" value="TF_FadR/GntR_C"/>
</dbReference>
<protein>
    <submittedName>
        <fullName evidence="5">GntR family transcriptional regulator</fullName>
    </submittedName>
</protein>
<dbReference type="CDD" id="cd07377">
    <property type="entry name" value="WHTH_GntR"/>
    <property type="match status" value="1"/>
</dbReference>
<dbReference type="Pfam" id="PF00392">
    <property type="entry name" value="GntR"/>
    <property type="match status" value="1"/>
</dbReference>
<keyword evidence="1" id="KW-0805">Transcription regulation</keyword>